<comment type="caution">
    <text evidence="2">The sequence shown here is derived from an EMBL/GenBank/DDBJ whole genome shotgun (WGS) entry which is preliminary data.</text>
</comment>
<name>A0ABQ9F621_TEGGR</name>
<dbReference type="Proteomes" id="UP001217089">
    <property type="component" value="Unassembled WGS sequence"/>
</dbReference>
<evidence type="ECO:0000313" key="2">
    <source>
        <dbReference type="EMBL" id="KAJ8312813.1"/>
    </source>
</evidence>
<evidence type="ECO:0000256" key="1">
    <source>
        <dbReference type="SAM" id="MobiDB-lite"/>
    </source>
</evidence>
<feature type="region of interest" description="Disordered" evidence="1">
    <location>
        <begin position="277"/>
        <end position="374"/>
    </location>
</feature>
<reference evidence="2 3" key="1">
    <citation type="submission" date="2022-12" db="EMBL/GenBank/DDBJ databases">
        <title>Chromosome-level genome of Tegillarca granosa.</title>
        <authorList>
            <person name="Kim J."/>
        </authorList>
    </citation>
    <scope>NUCLEOTIDE SEQUENCE [LARGE SCALE GENOMIC DNA]</scope>
    <source>
        <strain evidence="2">Teg-2019</strain>
        <tissue evidence="2">Adductor muscle</tissue>
    </source>
</reference>
<dbReference type="EMBL" id="JARBDR010000440">
    <property type="protein sequence ID" value="KAJ8312813.1"/>
    <property type="molecule type" value="Genomic_DNA"/>
</dbReference>
<keyword evidence="3" id="KW-1185">Reference proteome</keyword>
<feature type="compositionally biased region" description="Acidic residues" evidence="1">
    <location>
        <begin position="351"/>
        <end position="369"/>
    </location>
</feature>
<accession>A0ABQ9F621</accession>
<feature type="compositionally biased region" description="Basic residues" evidence="1">
    <location>
        <begin position="303"/>
        <end position="313"/>
    </location>
</feature>
<gene>
    <name evidence="2" type="ORF">KUTeg_010186</name>
</gene>
<feature type="region of interest" description="Disordered" evidence="1">
    <location>
        <begin position="31"/>
        <end position="50"/>
    </location>
</feature>
<feature type="compositionally biased region" description="Polar residues" evidence="1">
    <location>
        <begin position="281"/>
        <end position="293"/>
    </location>
</feature>
<sequence length="418" mass="47030">MSVVQDTINEVKETLKNVRMTKHARKLFETSQVDRKSKKLKSSTKTKEVKPALKQKNVLNIESNPADTEQITKIASDKLSPKKSPLKSGILETSFEESSIIPDSDTEEAENNLKFNFVPEISSHLKQTPLGKKLAGNQKTPISRRVQKNDDNFDQSNNDEEENVDLMSPVISQVKVQPSRKTIESLKTELSQTTRLRTRSLTETESDKLGLDKKSSKLSSRKSITGYKPVVMDESLQMEPIEETKTANLTQNNSDTANKNTEHDVIVGGYSLRQTRKRTLSEASNSSVMSHQSVTEKIEKTKKPAKTPKSKTKTKIDDVVLIEMSDSETSSPKKKPESTTKTIKMRIGDIDITEMSDSEGLSPEDVEENTSDKTLLKVDNEITFSMEKTKDQKKSSRRLFSSAQVKILSTEKYLHPIY</sequence>
<organism evidence="2 3">
    <name type="scientific">Tegillarca granosa</name>
    <name type="common">Malaysian cockle</name>
    <name type="synonym">Anadara granosa</name>
    <dbReference type="NCBI Taxonomy" id="220873"/>
    <lineage>
        <taxon>Eukaryota</taxon>
        <taxon>Metazoa</taxon>
        <taxon>Spiralia</taxon>
        <taxon>Lophotrochozoa</taxon>
        <taxon>Mollusca</taxon>
        <taxon>Bivalvia</taxon>
        <taxon>Autobranchia</taxon>
        <taxon>Pteriomorphia</taxon>
        <taxon>Arcoida</taxon>
        <taxon>Arcoidea</taxon>
        <taxon>Arcidae</taxon>
        <taxon>Tegillarca</taxon>
    </lineage>
</organism>
<protein>
    <submittedName>
        <fullName evidence="2">Uncharacterized protein</fullName>
    </submittedName>
</protein>
<feature type="region of interest" description="Disordered" evidence="1">
    <location>
        <begin position="128"/>
        <end position="164"/>
    </location>
</feature>
<proteinExistence type="predicted"/>
<evidence type="ECO:0000313" key="3">
    <source>
        <dbReference type="Proteomes" id="UP001217089"/>
    </source>
</evidence>